<proteinExistence type="predicted"/>
<dbReference type="STRING" id="75913.A0A0K0FHG7"/>
<reference evidence="2" key="1">
    <citation type="submission" date="2014-07" db="EMBL/GenBank/DDBJ databases">
        <authorList>
            <person name="Martin A.A"/>
            <person name="De Silva N."/>
        </authorList>
    </citation>
    <scope>NUCLEOTIDE SEQUENCE</scope>
</reference>
<feature type="domain" description="Integrase zinc-binding" evidence="1">
    <location>
        <begin position="45"/>
        <end position="97"/>
    </location>
</feature>
<evidence type="ECO:0000313" key="3">
    <source>
        <dbReference type="WBParaSite" id="SVE_0833100.1"/>
    </source>
</evidence>
<name>A0A0K0FHG7_STRVS</name>
<accession>A0A0K0FHG7</accession>
<evidence type="ECO:0000259" key="1">
    <source>
        <dbReference type="Pfam" id="PF17921"/>
    </source>
</evidence>
<reference evidence="3" key="2">
    <citation type="submission" date="2015-08" db="UniProtKB">
        <authorList>
            <consortium name="WormBaseParasite"/>
        </authorList>
    </citation>
    <scope>IDENTIFICATION</scope>
</reference>
<dbReference type="WBParaSite" id="SVE_0833100.1">
    <property type="protein sequence ID" value="SVE_0833100.1"/>
    <property type="gene ID" value="SVE_0833100"/>
</dbReference>
<dbReference type="AlphaFoldDB" id="A0A0K0FHG7"/>
<protein>
    <submittedName>
        <fullName evidence="3">Integrase_H2C2 domain-containing protein</fullName>
    </submittedName>
</protein>
<dbReference type="InterPro" id="IPR041588">
    <property type="entry name" value="Integrase_H2C2"/>
</dbReference>
<evidence type="ECO:0000313" key="2">
    <source>
        <dbReference type="Proteomes" id="UP000035680"/>
    </source>
</evidence>
<dbReference type="Pfam" id="PF17921">
    <property type="entry name" value="Integrase_H2C2"/>
    <property type="match status" value="1"/>
</dbReference>
<organism evidence="2 3">
    <name type="scientific">Strongyloides venezuelensis</name>
    <name type="common">Threadworm</name>
    <dbReference type="NCBI Taxonomy" id="75913"/>
    <lineage>
        <taxon>Eukaryota</taxon>
        <taxon>Metazoa</taxon>
        <taxon>Ecdysozoa</taxon>
        <taxon>Nematoda</taxon>
        <taxon>Chromadorea</taxon>
        <taxon>Rhabditida</taxon>
        <taxon>Tylenchina</taxon>
        <taxon>Panagrolaimomorpha</taxon>
        <taxon>Strongyloidoidea</taxon>
        <taxon>Strongyloididae</taxon>
        <taxon>Strongyloides</taxon>
    </lineage>
</organism>
<sequence length="119" mass="13946">MEDIPEDLLKELQKIGTEIKVENGDIYIKRVNGIKHRWVRYVPPEKEAETAVRFHEIGHWHPDKAIKIMRLQVYLPCMLTAVKNAYKECLACAKRNRKPEKKTEVIIVSTASYPFQQLE</sequence>
<dbReference type="Gene3D" id="1.10.340.70">
    <property type="match status" value="1"/>
</dbReference>
<keyword evidence="2" id="KW-1185">Reference proteome</keyword>
<dbReference type="Proteomes" id="UP000035680">
    <property type="component" value="Unassembled WGS sequence"/>
</dbReference>